<dbReference type="Gene3D" id="3.20.20.70">
    <property type="entry name" value="Aldolase class I"/>
    <property type="match status" value="1"/>
</dbReference>
<evidence type="ECO:0000256" key="13">
    <source>
        <dbReference type="PIRSR" id="PIRSR006621-1"/>
    </source>
</evidence>
<evidence type="ECO:0000256" key="6">
    <source>
        <dbReference type="ARBA" id="ARBA00022694"/>
    </source>
</evidence>
<dbReference type="PANTHER" id="PTHR45846">
    <property type="entry name" value="TRNA-DIHYDROURIDINE(47) SYNTHASE [NAD(P)(+)]-LIKE"/>
    <property type="match status" value="1"/>
</dbReference>
<dbReference type="InterPro" id="IPR013785">
    <property type="entry name" value="Aldolase_TIM"/>
</dbReference>
<dbReference type="EMBL" id="CAACVI010000001">
    <property type="protein sequence ID" value="VEN72616.1"/>
    <property type="molecule type" value="Genomic_DNA"/>
</dbReference>
<comment type="similarity">
    <text evidence="12">Belongs to the dus family.</text>
</comment>
<evidence type="ECO:0000256" key="9">
    <source>
        <dbReference type="ARBA" id="ARBA00023002"/>
    </source>
</evidence>
<dbReference type="GO" id="GO:0050660">
    <property type="term" value="F:flavin adenine dinucleotide binding"/>
    <property type="evidence" value="ECO:0007669"/>
    <property type="project" value="InterPro"/>
</dbReference>
<comment type="catalytic activity">
    <reaction evidence="10">
        <text>a 5,6-dihydrouridine in tRNA + NADP(+) = a uridine in tRNA + NADPH + H(+)</text>
        <dbReference type="Rhea" id="RHEA:23624"/>
        <dbReference type="Rhea" id="RHEA-COMP:13339"/>
        <dbReference type="Rhea" id="RHEA-COMP:13887"/>
        <dbReference type="ChEBI" id="CHEBI:15378"/>
        <dbReference type="ChEBI" id="CHEBI:57783"/>
        <dbReference type="ChEBI" id="CHEBI:58349"/>
        <dbReference type="ChEBI" id="CHEBI:65315"/>
        <dbReference type="ChEBI" id="CHEBI:74443"/>
    </reaction>
</comment>
<dbReference type="NCBIfam" id="TIGR00737">
    <property type="entry name" value="nifR3_yhdG"/>
    <property type="match status" value="1"/>
</dbReference>
<sequence>MKIGSVTLENPLVLAPLAGITHLAFRFLAKEEGCALVCSEMISANGLVRGSAKTRKMLESDPKERPLSVQIFGSEPPVMAEAARMVEEAGADILDINFGCSVRKILKSGSGSALMKSPRNAETLIKAVRKAIQIPLTIKIRSGWDPSGEDALKIAEIAEDQGVDAIAVHPRTARQGFSGTADWSVIAAVKRAVSIPVTGNGDVTRPGDVLRMMAETGCDAVMIGRAAIGNPWIFSQAAALLKGDETKEPSLSERFRVMKRFLEGCVALFGEKNACRMMRSRLPWFVKGLPHSSRFRESVKQVSSQKEAGERIESYRGFLEERRPGPQPPSDAG</sequence>
<dbReference type="InterPro" id="IPR035587">
    <property type="entry name" value="DUS-like_FMN-bd"/>
</dbReference>
<keyword evidence="7" id="KW-0521">NADP</keyword>
<feature type="binding site" evidence="14">
    <location>
        <position position="139"/>
    </location>
    <ligand>
        <name>FMN</name>
        <dbReference type="ChEBI" id="CHEBI:58210"/>
    </ligand>
</feature>
<dbReference type="InterPro" id="IPR018517">
    <property type="entry name" value="tRNA_hU_synthase_CS"/>
</dbReference>
<evidence type="ECO:0000256" key="3">
    <source>
        <dbReference type="ARBA" id="ARBA00022555"/>
    </source>
</evidence>
<dbReference type="Pfam" id="PF01207">
    <property type="entry name" value="Dus"/>
    <property type="match status" value="1"/>
</dbReference>
<feature type="active site" description="Proton donor" evidence="13">
    <location>
        <position position="100"/>
    </location>
</feature>
<evidence type="ECO:0000256" key="2">
    <source>
        <dbReference type="ARBA" id="ARBA00002790"/>
    </source>
</evidence>
<dbReference type="GO" id="GO:0017150">
    <property type="term" value="F:tRNA dihydrouridine synthase activity"/>
    <property type="evidence" value="ECO:0007669"/>
    <property type="project" value="InterPro"/>
</dbReference>
<evidence type="ECO:0000256" key="5">
    <source>
        <dbReference type="ARBA" id="ARBA00022643"/>
    </source>
</evidence>
<evidence type="ECO:0000256" key="4">
    <source>
        <dbReference type="ARBA" id="ARBA00022630"/>
    </source>
</evidence>
<feature type="compositionally biased region" description="Basic and acidic residues" evidence="15">
    <location>
        <begin position="307"/>
        <end position="324"/>
    </location>
</feature>
<dbReference type="Gene3D" id="1.10.1200.80">
    <property type="entry name" value="Putative flavin oxidoreducatase, domain 2"/>
    <property type="match status" value="1"/>
</dbReference>
<evidence type="ECO:0000256" key="7">
    <source>
        <dbReference type="ARBA" id="ARBA00022857"/>
    </source>
</evidence>
<keyword evidence="4 12" id="KW-0285">Flavoprotein</keyword>
<keyword evidence="5 12" id="KW-0288">FMN</keyword>
<dbReference type="InterPro" id="IPR004652">
    <property type="entry name" value="DusB-like"/>
</dbReference>
<comment type="function">
    <text evidence="2 12">Catalyzes the synthesis of 5,6-dihydrouridine (D), a modified base found in the D-loop of most tRNAs, via the reduction of the C5-C6 double bond in target uridines.</text>
</comment>
<feature type="binding site" evidence="14">
    <location>
        <begin position="224"/>
        <end position="225"/>
    </location>
    <ligand>
        <name>FMN</name>
        <dbReference type="ChEBI" id="CHEBI:58210"/>
    </ligand>
</feature>
<dbReference type="EC" id="1.3.1.-" evidence="12"/>
<name>A0A484HDR1_9BACT</name>
<dbReference type="PANTHER" id="PTHR45846:SF1">
    <property type="entry name" value="TRNA-DIHYDROURIDINE(47) SYNTHASE [NAD(P)(+)]-LIKE"/>
    <property type="match status" value="1"/>
</dbReference>
<dbReference type="AlphaFoldDB" id="A0A484HDR1"/>
<evidence type="ECO:0000256" key="14">
    <source>
        <dbReference type="PIRSR" id="PIRSR006621-2"/>
    </source>
</evidence>
<proteinExistence type="inferred from homology"/>
<evidence type="ECO:0000259" key="16">
    <source>
        <dbReference type="Pfam" id="PF01207"/>
    </source>
</evidence>
<dbReference type="InterPro" id="IPR024036">
    <property type="entry name" value="tRNA-dHydroUridine_Synthase_C"/>
</dbReference>
<reference evidence="17" key="1">
    <citation type="submission" date="2019-01" db="EMBL/GenBank/DDBJ databases">
        <authorList>
            <consortium name="Genoscope - CEA"/>
            <person name="William W."/>
        </authorList>
    </citation>
    <scope>NUCLEOTIDE SEQUENCE</scope>
    <source>
        <strain evidence="17">CR-1</strain>
    </source>
</reference>
<evidence type="ECO:0000256" key="10">
    <source>
        <dbReference type="ARBA" id="ARBA00048205"/>
    </source>
</evidence>
<feature type="binding site" evidence="14">
    <location>
        <position position="70"/>
    </location>
    <ligand>
        <name>FMN</name>
        <dbReference type="ChEBI" id="CHEBI:58210"/>
    </ligand>
</feature>
<dbReference type="InterPro" id="IPR001269">
    <property type="entry name" value="DUS_fam"/>
</dbReference>
<organism evidence="17">
    <name type="scientific">uncultured Desulfobacteraceae bacterium</name>
    <dbReference type="NCBI Taxonomy" id="218296"/>
    <lineage>
        <taxon>Bacteria</taxon>
        <taxon>Pseudomonadati</taxon>
        <taxon>Thermodesulfobacteriota</taxon>
        <taxon>Desulfobacteria</taxon>
        <taxon>Desulfobacterales</taxon>
        <taxon>Desulfobacteraceae</taxon>
        <taxon>environmental samples</taxon>
    </lineage>
</organism>
<feature type="domain" description="DUS-like FMN-binding" evidence="16">
    <location>
        <begin position="14"/>
        <end position="313"/>
    </location>
</feature>
<evidence type="ECO:0000256" key="8">
    <source>
        <dbReference type="ARBA" id="ARBA00022884"/>
    </source>
</evidence>
<dbReference type="PROSITE" id="PS01136">
    <property type="entry name" value="UPF0034"/>
    <property type="match status" value="1"/>
</dbReference>
<keyword evidence="6 12" id="KW-0819">tRNA processing</keyword>
<dbReference type="CDD" id="cd02801">
    <property type="entry name" value="DUS_like_FMN"/>
    <property type="match status" value="1"/>
</dbReference>
<dbReference type="GO" id="GO:0000049">
    <property type="term" value="F:tRNA binding"/>
    <property type="evidence" value="ECO:0007669"/>
    <property type="project" value="UniProtKB-KW"/>
</dbReference>
<comment type="catalytic activity">
    <reaction evidence="11">
        <text>a 5,6-dihydrouridine in tRNA + NAD(+) = a uridine in tRNA + NADH + H(+)</text>
        <dbReference type="Rhea" id="RHEA:54452"/>
        <dbReference type="Rhea" id="RHEA-COMP:13339"/>
        <dbReference type="Rhea" id="RHEA-COMP:13887"/>
        <dbReference type="ChEBI" id="CHEBI:15378"/>
        <dbReference type="ChEBI" id="CHEBI:57540"/>
        <dbReference type="ChEBI" id="CHEBI:57945"/>
        <dbReference type="ChEBI" id="CHEBI:65315"/>
        <dbReference type="ChEBI" id="CHEBI:74443"/>
    </reaction>
</comment>
<evidence type="ECO:0000256" key="15">
    <source>
        <dbReference type="SAM" id="MobiDB-lite"/>
    </source>
</evidence>
<dbReference type="SUPFAM" id="SSF51395">
    <property type="entry name" value="FMN-linked oxidoreductases"/>
    <property type="match status" value="1"/>
</dbReference>
<comment type="cofactor">
    <cofactor evidence="1 12 14">
        <name>FMN</name>
        <dbReference type="ChEBI" id="CHEBI:58210"/>
    </cofactor>
</comment>
<evidence type="ECO:0000313" key="17">
    <source>
        <dbReference type="EMBL" id="VEN72616.1"/>
    </source>
</evidence>
<feature type="binding site" evidence="14">
    <location>
        <position position="169"/>
    </location>
    <ligand>
        <name>FMN</name>
        <dbReference type="ChEBI" id="CHEBI:58210"/>
    </ligand>
</feature>
<accession>A0A484HDR1</accession>
<keyword evidence="3" id="KW-0820">tRNA-binding</keyword>
<evidence type="ECO:0000256" key="12">
    <source>
        <dbReference type="PIRNR" id="PIRNR006621"/>
    </source>
</evidence>
<protein>
    <recommendedName>
        <fullName evidence="12">tRNA-dihydrouridine synthase</fullName>
        <ecNumber evidence="12">1.3.1.-</ecNumber>
    </recommendedName>
</protein>
<keyword evidence="8" id="KW-0694">RNA-binding</keyword>
<evidence type="ECO:0000256" key="1">
    <source>
        <dbReference type="ARBA" id="ARBA00001917"/>
    </source>
</evidence>
<keyword evidence="9 12" id="KW-0560">Oxidoreductase</keyword>
<dbReference type="PIRSF" id="PIRSF006621">
    <property type="entry name" value="Dus"/>
    <property type="match status" value="1"/>
</dbReference>
<gene>
    <name evidence="17" type="primary">dus</name>
    <name evidence="17" type="ORF">EPICR_10115</name>
</gene>
<feature type="region of interest" description="Disordered" evidence="15">
    <location>
        <begin position="296"/>
        <end position="333"/>
    </location>
</feature>
<keyword evidence="14" id="KW-0547">Nucleotide-binding</keyword>
<evidence type="ECO:0000256" key="11">
    <source>
        <dbReference type="ARBA" id="ARBA00048802"/>
    </source>
</evidence>